<dbReference type="EMBL" id="GBRH01276851">
    <property type="protein sequence ID" value="JAD21044.1"/>
    <property type="molecule type" value="Transcribed_RNA"/>
</dbReference>
<sequence>MPFLVSTVEDAFAKLFVNILLR</sequence>
<dbReference type="AlphaFoldDB" id="A0A0A8Y4Z3"/>
<name>A0A0A8Y4Z3_ARUDO</name>
<organism evidence="1">
    <name type="scientific">Arundo donax</name>
    <name type="common">Giant reed</name>
    <name type="synonym">Donax arundinaceus</name>
    <dbReference type="NCBI Taxonomy" id="35708"/>
    <lineage>
        <taxon>Eukaryota</taxon>
        <taxon>Viridiplantae</taxon>
        <taxon>Streptophyta</taxon>
        <taxon>Embryophyta</taxon>
        <taxon>Tracheophyta</taxon>
        <taxon>Spermatophyta</taxon>
        <taxon>Magnoliopsida</taxon>
        <taxon>Liliopsida</taxon>
        <taxon>Poales</taxon>
        <taxon>Poaceae</taxon>
        <taxon>PACMAD clade</taxon>
        <taxon>Arundinoideae</taxon>
        <taxon>Arundineae</taxon>
        <taxon>Arundo</taxon>
    </lineage>
</organism>
<reference evidence="1" key="2">
    <citation type="journal article" date="2015" name="Data Brief">
        <title>Shoot transcriptome of the giant reed, Arundo donax.</title>
        <authorList>
            <person name="Barrero R.A."/>
            <person name="Guerrero F.D."/>
            <person name="Moolhuijzen P."/>
            <person name="Goolsby J.A."/>
            <person name="Tidwell J."/>
            <person name="Bellgard S.E."/>
            <person name="Bellgard M.I."/>
        </authorList>
    </citation>
    <scope>NUCLEOTIDE SEQUENCE</scope>
    <source>
        <tissue evidence="1">Shoot tissue taken approximately 20 cm above the soil surface</tissue>
    </source>
</reference>
<reference evidence="1" key="1">
    <citation type="submission" date="2014-09" db="EMBL/GenBank/DDBJ databases">
        <authorList>
            <person name="Magalhaes I.L.F."/>
            <person name="Oliveira U."/>
            <person name="Santos F.R."/>
            <person name="Vidigal T.H.D.A."/>
            <person name="Brescovit A.D."/>
            <person name="Santos A.J."/>
        </authorList>
    </citation>
    <scope>NUCLEOTIDE SEQUENCE</scope>
    <source>
        <tissue evidence="1">Shoot tissue taken approximately 20 cm above the soil surface</tissue>
    </source>
</reference>
<accession>A0A0A8Y4Z3</accession>
<protein>
    <submittedName>
        <fullName evidence="1">Uncharacterized protein</fullName>
    </submittedName>
</protein>
<proteinExistence type="predicted"/>
<evidence type="ECO:0000313" key="1">
    <source>
        <dbReference type="EMBL" id="JAD21044.1"/>
    </source>
</evidence>